<keyword evidence="7" id="KW-1185">Reference proteome</keyword>
<accession>A0A238FC19</accession>
<feature type="compositionally biased region" description="Low complexity" evidence="4">
    <location>
        <begin position="1"/>
        <end position="21"/>
    </location>
</feature>
<dbReference type="Pfam" id="PF00072">
    <property type="entry name" value="Response_reg"/>
    <property type="match status" value="1"/>
</dbReference>
<feature type="compositionally biased region" description="Polar residues" evidence="4">
    <location>
        <begin position="1218"/>
        <end position="1234"/>
    </location>
</feature>
<gene>
    <name evidence="6" type="ORF">BQ2448_3507</name>
</gene>
<dbReference type="SMART" id="SM00448">
    <property type="entry name" value="REC"/>
    <property type="match status" value="1"/>
</dbReference>
<evidence type="ECO:0000313" key="6">
    <source>
        <dbReference type="EMBL" id="SCV70745.1"/>
    </source>
</evidence>
<dbReference type="InterPro" id="IPR011006">
    <property type="entry name" value="CheY-like_superfamily"/>
</dbReference>
<feature type="compositionally biased region" description="Polar residues" evidence="4">
    <location>
        <begin position="1658"/>
        <end position="1668"/>
    </location>
</feature>
<feature type="compositionally biased region" description="Low complexity" evidence="4">
    <location>
        <begin position="1076"/>
        <end position="1087"/>
    </location>
</feature>
<dbReference type="FunFam" id="3.40.50.2300:FF:000146">
    <property type="entry name" value="Putative two-component response regulator SSK1p"/>
    <property type="match status" value="1"/>
</dbReference>
<feature type="region of interest" description="Disordered" evidence="4">
    <location>
        <begin position="900"/>
        <end position="975"/>
    </location>
</feature>
<proteinExistence type="predicted"/>
<evidence type="ECO:0000313" key="7">
    <source>
        <dbReference type="Proteomes" id="UP000198372"/>
    </source>
</evidence>
<evidence type="ECO:0000259" key="5">
    <source>
        <dbReference type="PROSITE" id="PS50110"/>
    </source>
</evidence>
<keyword evidence="2" id="KW-0902">Two-component regulatory system</keyword>
<evidence type="ECO:0000256" key="2">
    <source>
        <dbReference type="ARBA" id="ARBA00023012"/>
    </source>
</evidence>
<evidence type="ECO:0000256" key="4">
    <source>
        <dbReference type="SAM" id="MobiDB-lite"/>
    </source>
</evidence>
<feature type="compositionally biased region" description="Polar residues" evidence="4">
    <location>
        <begin position="336"/>
        <end position="346"/>
    </location>
</feature>
<feature type="region of interest" description="Disordered" evidence="4">
    <location>
        <begin position="1626"/>
        <end position="1685"/>
    </location>
</feature>
<organism evidence="6 7">
    <name type="scientific">Microbotryum intermedium</name>
    <dbReference type="NCBI Taxonomy" id="269621"/>
    <lineage>
        <taxon>Eukaryota</taxon>
        <taxon>Fungi</taxon>
        <taxon>Dikarya</taxon>
        <taxon>Basidiomycota</taxon>
        <taxon>Pucciniomycotina</taxon>
        <taxon>Microbotryomycetes</taxon>
        <taxon>Microbotryales</taxon>
        <taxon>Microbotryaceae</taxon>
        <taxon>Microbotryum</taxon>
    </lineage>
</organism>
<dbReference type="InterPro" id="IPR001789">
    <property type="entry name" value="Sig_transdc_resp-reg_receiver"/>
</dbReference>
<feature type="region of interest" description="Disordered" evidence="4">
    <location>
        <begin position="997"/>
        <end position="1048"/>
    </location>
</feature>
<feature type="compositionally biased region" description="Low complexity" evidence="4">
    <location>
        <begin position="319"/>
        <end position="334"/>
    </location>
</feature>
<name>A0A238FC19_9BASI</name>
<feature type="compositionally biased region" description="Low complexity" evidence="4">
    <location>
        <begin position="88"/>
        <end position="105"/>
    </location>
</feature>
<feature type="region of interest" description="Disordered" evidence="4">
    <location>
        <begin position="1116"/>
        <end position="1204"/>
    </location>
</feature>
<sequence length="1685" mass="176154">MTDGNSALASSTSTSASTSTAGTFLTRFLGSFRSPTSEQGSEEGSKGATQRPLLPRSLSNPLQSRPRPPADRRGSPSSIPASRHADHPASPLPASAQSSQSGSFSDEPDIRDVSSDLVAASGELSRPTSSGSGLGSAPSKQRFQPTFGRRTSTGTARDSRAHSPMASPFLSSDVPQPSPISPASTVRGGKERDPMDRTSWHDAPRVPRRGSSFSQRTLLPDGTPTLSASNSFPVLGPILEPEPSLSSTLDDPLGLVNSLIPMALVMLAQLGPSHLFSPAILPGHCSGGNFSAPFASPYVSSSAASRTTELPYPASDRASIASSVTSKTSSHDTSAMFGSTTSQGATPHSHELHAPSSVSLPAVSVAAFWRLLRGLERISGVQIKEPSNVNSRSTSNRDHELNLDSTRAAAGDANEHEAGSSFDFPSMLQGVADVLAATAAAKNIEIILGRMGQNKQPTSPSTPSMSNSDGVRKLAASATFDQRSESRECLVRGDESAWSIALIWILYDVVSRAPGGSSLCIRFQATPASSPSFGLSPMVEQPIEDATQANQVYIKTRLRSDQLWRVSTGIALVRGTPGSPAPFEAATTAFPADSSFTPRLDARKAQVILDHPDVKADLREVESFDANSSWVIEGVLSGGVPATSSSADEDTVFGRQRTASESHGVGCQEPTAEGLIRFARTSLQGLRVALHAGENSSFAKHLTHHLAGWGMDLTHIALDHDEAASTKNGRHKLDLSDHSNEPVNSPFRNLGRSDGFTLGGSGGGVPTDLATDPTSNLIVIDDDVTTLRRLLYTLRAPPLHYHHALPTKRPQLATRRTRSSPHVRQISQVPPTQTTWVIIHFASLTQYKTIKEVVQDALAHAKSPSLPDVLVIPKPAGPRRILTAFWTALKRPTVDPSLSPIATSPSAPGVQYWSPKLSPAVGGDEGAQDLASDRGEDNVSSSNASVRVHTPPTNGLPSSTPSGHPPSPLGKISDDQMSYFSGMAQNMDGVSPSEGVVFQSPNGRPAIFFQPSTRRVSNGKAHRDRDGSVSSVRSRQGSQNATTSPKIGDSFALASSSQAAPVATPHEIGLGHIRRSSSGSSTTSPKSESPHLIPIGTPALTLDSFILSAKSRAAGEDPSLMADPAANAPSAQPSDSLRRQGSSASLTTRRLTTPASSSIGVGGGAGSSSPRMGPSGVSAATARRVGSSTSSTSPSMSPSIGSASTALAGKVATLAPATPQTFHSSPTRRPTMNHSPKSRRRPSRKVTLPAVPPINVLIVEDNPINQMILSTFMKKKGIVYAVAKDGEEAVQKWRAGSFHLVLMDIQLPVKDGIEATREIREMERANDIGTFITTPTTDIASPISSASSSLPSSCSSPLIGSSISPLQLNMPVIIVALTASSLQADRVKALAAGCNDFLTKPVSLAWLEKKLREWGSMAYLSGFSAFPSDASSHSLRSSTLTTPATSRSLSETSKCSFVSGMSSKAAVISSQLHIAPKSAHTATSTPPNHGYGRRIYDSGSGSGSGGAGSEEHSDETMKSHPVQASATERKLPINSSEATPSEPSSPAAESSNPTVMVQAPTPEVDNTISTSLADDAAVSKGVPSVPTTIAEDSPPSRPTIDDQDSKAPVVNDETIATVDDKLRQLASAAQGSFEPSNDGPLLTTPSVLTSGRPGPSPLAQSTTASYEDNPSAPHAYEVSLPADSP</sequence>
<protein>
    <submittedName>
        <fullName evidence="6">BQ2448_3507 protein</fullName>
    </submittedName>
</protein>
<dbReference type="Proteomes" id="UP000198372">
    <property type="component" value="Unassembled WGS sequence"/>
</dbReference>
<dbReference type="CDD" id="cd17546">
    <property type="entry name" value="REC_hyHK_CKI1_RcsC-like"/>
    <property type="match status" value="1"/>
</dbReference>
<feature type="region of interest" description="Disordered" evidence="4">
    <location>
        <begin position="1218"/>
        <end position="1246"/>
    </location>
</feature>
<feature type="compositionally biased region" description="Polar residues" evidence="4">
    <location>
        <begin position="938"/>
        <end position="956"/>
    </location>
</feature>
<feature type="domain" description="Response regulatory" evidence="5">
    <location>
        <begin position="1255"/>
        <end position="1415"/>
    </location>
</feature>
<feature type="compositionally biased region" description="Basic and acidic residues" evidence="4">
    <location>
        <begin position="731"/>
        <end position="740"/>
    </location>
</feature>
<feature type="compositionally biased region" description="Low complexity" evidence="4">
    <location>
        <begin position="1028"/>
        <end position="1039"/>
    </location>
</feature>
<feature type="compositionally biased region" description="Low complexity" evidence="4">
    <location>
        <begin position="50"/>
        <end position="65"/>
    </location>
</feature>
<dbReference type="GO" id="GO:0000156">
    <property type="term" value="F:phosphorelay response regulator activity"/>
    <property type="evidence" value="ECO:0007669"/>
    <property type="project" value="UniProtKB-ARBA"/>
</dbReference>
<dbReference type="PANTHER" id="PTHR45339">
    <property type="entry name" value="HYBRID SIGNAL TRANSDUCTION HISTIDINE KINASE J"/>
    <property type="match status" value="1"/>
</dbReference>
<keyword evidence="1 3" id="KW-0597">Phosphoprotein</keyword>
<feature type="region of interest" description="Disordered" evidence="4">
    <location>
        <begin position="1"/>
        <end position="227"/>
    </location>
</feature>
<feature type="compositionally biased region" description="Low complexity" evidence="4">
    <location>
        <begin position="1142"/>
        <end position="1159"/>
    </location>
</feature>
<feature type="region of interest" description="Disordered" evidence="4">
    <location>
        <begin position="314"/>
        <end position="354"/>
    </location>
</feature>
<dbReference type="Gene3D" id="3.40.50.2300">
    <property type="match status" value="1"/>
</dbReference>
<feature type="region of interest" description="Disordered" evidence="4">
    <location>
        <begin position="725"/>
        <end position="749"/>
    </location>
</feature>
<reference evidence="7" key="1">
    <citation type="submission" date="2016-09" db="EMBL/GenBank/DDBJ databases">
        <authorList>
            <person name="Jeantristanb JTB J.-T."/>
            <person name="Ricardo R."/>
        </authorList>
    </citation>
    <scope>NUCLEOTIDE SEQUENCE [LARGE SCALE GENOMIC DNA]</scope>
</reference>
<feature type="compositionally biased region" description="Basic and acidic residues" evidence="4">
    <location>
        <begin position="1509"/>
        <end position="1518"/>
    </location>
</feature>
<dbReference type="STRING" id="269621.A0A238FC19"/>
<dbReference type="SUPFAM" id="SSF52172">
    <property type="entry name" value="CheY-like"/>
    <property type="match status" value="1"/>
</dbReference>
<feature type="compositionally biased region" description="Polar residues" evidence="4">
    <location>
        <begin position="1129"/>
        <end position="1141"/>
    </location>
</feature>
<feature type="modified residue" description="4-aspartylphosphate" evidence="3">
    <location>
        <position position="1304"/>
    </location>
</feature>
<feature type="region of interest" description="Disordered" evidence="4">
    <location>
        <begin position="1477"/>
        <end position="1613"/>
    </location>
</feature>
<dbReference type="OrthoDB" id="21225at2759"/>
<evidence type="ECO:0000256" key="1">
    <source>
        <dbReference type="ARBA" id="ARBA00022553"/>
    </source>
</evidence>
<feature type="compositionally biased region" description="Low complexity" evidence="4">
    <location>
        <begin position="1535"/>
        <end position="1551"/>
    </location>
</feature>
<evidence type="ECO:0000256" key="3">
    <source>
        <dbReference type="PROSITE-ProRule" id="PRU00169"/>
    </source>
</evidence>
<feature type="region of interest" description="Disordered" evidence="4">
    <location>
        <begin position="1069"/>
        <end position="1095"/>
    </location>
</feature>
<feature type="compositionally biased region" description="Polar residues" evidence="4">
    <location>
        <begin position="138"/>
        <end position="156"/>
    </location>
</feature>
<dbReference type="EMBL" id="FMSP01000006">
    <property type="protein sequence ID" value="SCV70745.1"/>
    <property type="molecule type" value="Genomic_DNA"/>
</dbReference>
<dbReference type="PANTHER" id="PTHR45339:SF1">
    <property type="entry name" value="HYBRID SIGNAL TRANSDUCTION HISTIDINE KINASE J"/>
    <property type="match status" value="1"/>
</dbReference>
<dbReference type="PROSITE" id="PS50110">
    <property type="entry name" value="RESPONSE_REGULATORY"/>
    <property type="match status" value="1"/>
</dbReference>
<feature type="compositionally biased region" description="Low complexity" evidence="4">
    <location>
        <begin position="1177"/>
        <end position="1204"/>
    </location>
</feature>
<feature type="compositionally biased region" description="Basic and acidic residues" evidence="4">
    <location>
        <begin position="188"/>
        <end position="205"/>
    </location>
</feature>